<protein>
    <recommendedName>
        <fullName evidence="3">DUF2171 domain-containing protein</fullName>
    </recommendedName>
</protein>
<evidence type="ECO:0000313" key="2">
    <source>
        <dbReference type="Proteomes" id="UP000548867"/>
    </source>
</evidence>
<dbReference type="RefSeq" id="WP_183627515.1">
    <property type="nucleotide sequence ID" value="NZ_JACIDX010000015.1"/>
</dbReference>
<dbReference type="Proteomes" id="UP000548867">
    <property type="component" value="Unassembled WGS sequence"/>
</dbReference>
<proteinExistence type="predicted"/>
<comment type="caution">
    <text evidence="1">The sequence shown here is derived from an EMBL/GenBank/DDBJ whole genome shotgun (WGS) entry which is preliminary data.</text>
</comment>
<organism evidence="1 2">
    <name type="scientific">Novosphingobium sediminicola</name>
    <dbReference type="NCBI Taxonomy" id="563162"/>
    <lineage>
        <taxon>Bacteria</taxon>
        <taxon>Pseudomonadati</taxon>
        <taxon>Pseudomonadota</taxon>
        <taxon>Alphaproteobacteria</taxon>
        <taxon>Sphingomonadales</taxon>
        <taxon>Sphingomonadaceae</taxon>
        <taxon>Novosphingobium</taxon>
    </lineage>
</organism>
<keyword evidence="2" id="KW-1185">Reference proteome</keyword>
<dbReference type="AlphaFoldDB" id="A0A7W6G937"/>
<gene>
    <name evidence="1" type="ORF">GGR38_003618</name>
</gene>
<evidence type="ECO:0000313" key="1">
    <source>
        <dbReference type="EMBL" id="MBB3956652.1"/>
    </source>
</evidence>
<dbReference type="InterPro" id="IPR018684">
    <property type="entry name" value="DUF2171"/>
</dbReference>
<sequence>MTDLSAIREHMDIVGADNVHLGTVDRVEGNRIKMTLSDCGSHAGRQGASSAQGSGGHHHYISVGLIAAVETDRVRLSANAANAALLEEEEGGEALADSSRSGGDA</sequence>
<dbReference type="Pfam" id="PF09939">
    <property type="entry name" value="DUF2171"/>
    <property type="match status" value="1"/>
</dbReference>
<reference evidence="1 2" key="1">
    <citation type="submission" date="2020-08" db="EMBL/GenBank/DDBJ databases">
        <title>Genomic Encyclopedia of Type Strains, Phase IV (KMG-IV): sequencing the most valuable type-strain genomes for metagenomic binning, comparative biology and taxonomic classification.</title>
        <authorList>
            <person name="Goeker M."/>
        </authorList>
    </citation>
    <scope>NUCLEOTIDE SEQUENCE [LARGE SCALE GENOMIC DNA]</scope>
    <source>
        <strain evidence="1 2">DSM 27057</strain>
    </source>
</reference>
<name>A0A7W6G937_9SPHN</name>
<evidence type="ECO:0008006" key="3">
    <source>
        <dbReference type="Google" id="ProtNLM"/>
    </source>
</evidence>
<dbReference type="EMBL" id="JACIDX010000015">
    <property type="protein sequence ID" value="MBB3956652.1"/>
    <property type="molecule type" value="Genomic_DNA"/>
</dbReference>
<accession>A0A7W6G937</accession>